<dbReference type="PROSITE" id="PS01124">
    <property type="entry name" value="HTH_ARAC_FAMILY_2"/>
    <property type="match status" value="1"/>
</dbReference>
<feature type="domain" description="HTH araC/xylS-type" evidence="9">
    <location>
        <begin position="420"/>
        <end position="518"/>
    </location>
</feature>
<keyword evidence="2" id="KW-0963">Cytoplasm</keyword>
<dbReference type="InterPro" id="IPR041522">
    <property type="entry name" value="CdaR_GGDEF"/>
</dbReference>
<dbReference type="PROSITE" id="PS50110">
    <property type="entry name" value="RESPONSE_REGULATORY"/>
    <property type="match status" value="1"/>
</dbReference>
<accession>A0ABW9XLX3</accession>
<dbReference type="InterPro" id="IPR051552">
    <property type="entry name" value="HptR"/>
</dbReference>
<evidence type="ECO:0000313" key="12">
    <source>
        <dbReference type="Proteomes" id="UP000665561"/>
    </source>
</evidence>
<evidence type="ECO:0000259" key="10">
    <source>
        <dbReference type="PROSITE" id="PS50110"/>
    </source>
</evidence>
<name>A0ABW9XLX3_9BACL</name>
<dbReference type="Gene3D" id="1.10.10.60">
    <property type="entry name" value="Homeodomain-like"/>
    <property type="match status" value="2"/>
</dbReference>
<dbReference type="Gene3D" id="3.40.50.2300">
    <property type="match status" value="1"/>
</dbReference>
<evidence type="ECO:0000256" key="5">
    <source>
        <dbReference type="ARBA" id="ARBA00023015"/>
    </source>
</evidence>
<gene>
    <name evidence="11" type="ORF">GT019_06600</name>
</gene>
<proteinExistence type="predicted"/>
<dbReference type="InterPro" id="IPR018060">
    <property type="entry name" value="HTH_AraC"/>
</dbReference>
<protein>
    <submittedName>
        <fullName evidence="11">Response regulator</fullName>
    </submittedName>
</protein>
<keyword evidence="7" id="KW-0804">Transcription</keyword>
<evidence type="ECO:0000259" key="9">
    <source>
        <dbReference type="PROSITE" id="PS01124"/>
    </source>
</evidence>
<dbReference type="PANTHER" id="PTHR42713:SF3">
    <property type="entry name" value="TRANSCRIPTIONAL REGULATORY PROTEIN HPTR"/>
    <property type="match status" value="1"/>
</dbReference>
<dbReference type="PANTHER" id="PTHR42713">
    <property type="entry name" value="HISTIDINE KINASE-RELATED"/>
    <property type="match status" value="1"/>
</dbReference>
<dbReference type="InterPro" id="IPR009057">
    <property type="entry name" value="Homeodomain-like_sf"/>
</dbReference>
<keyword evidence="5" id="KW-0805">Transcription regulation</keyword>
<reference evidence="11 12" key="1">
    <citation type="submission" date="2020-01" db="EMBL/GenBank/DDBJ databases">
        <title>Paenibacillus soybeanensis sp. nov. isolated from the nodules of soybean (Glycine max(L.) Merr).</title>
        <authorList>
            <person name="Wang H."/>
        </authorList>
    </citation>
    <scope>NUCLEOTIDE SEQUENCE [LARGE SCALE GENOMIC DNA]</scope>
    <source>
        <strain evidence="11 12">T1</strain>
    </source>
</reference>
<dbReference type="InterPro" id="IPR011006">
    <property type="entry name" value="CheY-like_superfamily"/>
</dbReference>
<evidence type="ECO:0000256" key="6">
    <source>
        <dbReference type="ARBA" id="ARBA00023125"/>
    </source>
</evidence>
<evidence type="ECO:0000256" key="2">
    <source>
        <dbReference type="ARBA" id="ARBA00022490"/>
    </source>
</evidence>
<dbReference type="PROSITE" id="PS00041">
    <property type="entry name" value="HTH_ARAC_FAMILY_1"/>
    <property type="match status" value="1"/>
</dbReference>
<dbReference type="Proteomes" id="UP000665561">
    <property type="component" value="Unassembled WGS sequence"/>
</dbReference>
<comment type="subcellular location">
    <subcellularLocation>
        <location evidence="1">Cytoplasm</location>
    </subcellularLocation>
</comment>
<dbReference type="EMBL" id="JAAAMV010000002">
    <property type="protein sequence ID" value="NBD23538.1"/>
    <property type="molecule type" value="Genomic_DNA"/>
</dbReference>
<dbReference type="InterPro" id="IPR018062">
    <property type="entry name" value="HTH_AraC-typ_CS"/>
</dbReference>
<keyword evidence="3 8" id="KW-0597">Phosphoprotein</keyword>
<evidence type="ECO:0000256" key="7">
    <source>
        <dbReference type="ARBA" id="ARBA00023163"/>
    </source>
</evidence>
<dbReference type="InterPro" id="IPR020449">
    <property type="entry name" value="Tscrpt_reg_AraC-type_HTH"/>
</dbReference>
<keyword evidence="12" id="KW-1185">Reference proteome</keyword>
<evidence type="ECO:0000313" key="11">
    <source>
        <dbReference type="EMBL" id="NBD23538.1"/>
    </source>
</evidence>
<evidence type="ECO:0000256" key="4">
    <source>
        <dbReference type="ARBA" id="ARBA00023012"/>
    </source>
</evidence>
<dbReference type="CDD" id="cd17536">
    <property type="entry name" value="REC_YesN-like"/>
    <property type="match status" value="1"/>
</dbReference>
<dbReference type="SMART" id="SM00342">
    <property type="entry name" value="HTH_ARAC"/>
    <property type="match status" value="1"/>
</dbReference>
<dbReference type="PRINTS" id="PR00032">
    <property type="entry name" value="HTHARAC"/>
</dbReference>
<feature type="domain" description="Response regulatory" evidence="10">
    <location>
        <begin position="3"/>
        <end position="120"/>
    </location>
</feature>
<dbReference type="Pfam" id="PF12833">
    <property type="entry name" value="HTH_18"/>
    <property type="match status" value="1"/>
</dbReference>
<dbReference type="SUPFAM" id="SSF52172">
    <property type="entry name" value="CheY-like"/>
    <property type="match status" value="1"/>
</dbReference>
<keyword evidence="4" id="KW-0902">Two-component regulatory system</keyword>
<evidence type="ECO:0000256" key="3">
    <source>
        <dbReference type="ARBA" id="ARBA00022553"/>
    </source>
</evidence>
<organism evidence="11 12">
    <name type="scientific">Paenibacillus glycinis</name>
    <dbReference type="NCBI Taxonomy" id="2697035"/>
    <lineage>
        <taxon>Bacteria</taxon>
        <taxon>Bacillati</taxon>
        <taxon>Bacillota</taxon>
        <taxon>Bacilli</taxon>
        <taxon>Bacillales</taxon>
        <taxon>Paenibacillaceae</taxon>
        <taxon>Paenibacillus</taxon>
    </lineage>
</organism>
<keyword evidence="6" id="KW-0238">DNA-binding</keyword>
<dbReference type="RefSeq" id="WP_161742063.1">
    <property type="nucleotide sequence ID" value="NZ_JAAAMV010000002.1"/>
</dbReference>
<comment type="caution">
    <text evidence="11">The sequence shown here is derived from an EMBL/GenBank/DDBJ whole genome shotgun (WGS) entry which is preliminary data.</text>
</comment>
<evidence type="ECO:0000256" key="1">
    <source>
        <dbReference type="ARBA" id="ARBA00004496"/>
    </source>
</evidence>
<dbReference type="Pfam" id="PF17853">
    <property type="entry name" value="GGDEF_2"/>
    <property type="match status" value="1"/>
</dbReference>
<dbReference type="Pfam" id="PF00072">
    <property type="entry name" value="Response_reg"/>
    <property type="match status" value="1"/>
</dbReference>
<dbReference type="SMART" id="SM00448">
    <property type="entry name" value="REC"/>
    <property type="match status" value="1"/>
</dbReference>
<sequence length="528" mass="58540">MITVLIVDDEPIERTALQRMISEGFGDIEIVGQASNGREAIEAAARLKPDLVTMDIKMPGIGGLQAIETIRQTDDAVKFIVVTAYDTFEFAQQAIRLGVRDYLLKPSKTAVVLETVGKVADEIKASRAESANRSLDKEKLRRMLPVVEADIVSQLLFDFAPSVHLDEMIDLLGVPEMNGGFVVNVLLQGNGGVAGGQRELERLHAGLAEQLASSAVHCWIGKPSGEQIPLIVFKDDGESYRRAAAGIGRWLVQALRRMNGEEPFIGIGGLCAERTEMRRSYHEALLASVDSSLPARFCLYEDLPQHVLTPDGQRLMELEKGILEDVRRGSWDSAMAGIGRLIDLYEGAGQPIGIVQQRIFEVLVVLARMLEEMGYEIGKPYYPHQAPGFAQLKIDTGIILGRLAETTALSAGDMESGLVATMKQFIKAHAHEDLSLERVAAAVDRNPFYASKLFKAHCGMNYIDYLTECRMETAKLLMRETEKSLKEITYDIGYHDPNYFSRVFKKIVGTSPTDYRKLLLRPSDKKRP</sequence>
<feature type="modified residue" description="4-aspartylphosphate" evidence="8">
    <location>
        <position position="55"/>
    </location>
</feature>
<evidence type="ECO:0000256" key="8">
    <source>
        <dbReference type="PROSITE-ProRule" id="PRU00169"/>
    </source>
</evidence>
<dbReference type="SUPFAM" id="SSF46689">
    <property type="entry name" value="Homeodomain-like"/>
    <property type="match status" value="2"/>
</dbReference>
<dbReference type="InterPro" id="IPR001789">
    <property type="entry name" value="Sig_transdc_resp-reg_receiver"/>
</dbReference>